<dbReference type="PANTHER" id="PTHR11878">
    <property type="entry name" value="SODIUM/CALCIUM EXCHANGER"/>
    <property type="match status" value="1"/>
</dbReference>
<proteinExistence type="predicted"/>
<dbReference type="GO" id="GO:0042383">
    <property type="term" value="C:sarcolemma"/>
    <property type="evidence" value="ECO:0007669"/>
    <property type="project" value="TreeGrafter"/>
</dbReference>
<feature type="region of interest" description="Disordered" evidence="2">
    <location>
        <begin position="196"/>
        <end position="242"/>
    </location>
</feature>
<evidence type="ECO:0000313" key="3">
    <source>
        <dbReference type="EMBL" id="KAA8583554.1"/>
    </source>
</evidence>
<sequence length="242" mass="27055">MTSYTRYSRNDGEVFEELQDSGGADERSLQPVTLRQSSGWEKVQREEGTVLRGKPAENTRALQRLKVPLVFLLCSYSVSSYGTLQNSELRLYYESQLLTHHKENEEQLKEQKEEEEALTGKDEEEQRIADMGRPMLGDHVKLEIIIEESYEFKNTVDKLIKKTNLALLVGTNSWRDQFIEAITVSAAAQARMMTTRSAGKRSCRHVSTTLCTSSPSSGRLFSPLSRPQSTGTAGPASSSPSA</sequence>
<gene>
    <name evidence="3" type="ORF">FQN60_014762</name>
</gene>
<dbReference type="AlphaFoldDB" id="A0A5J5CQ22"/>
<dbReference type="Gene3D" id="2.60.40.2030">
    <property type="match status" value="1"/>
</dbReference>
<feature type="compositionally biased region" description="Polar residues" evidence="2">
    <location>
        <begin position="205"/>
        <end position="219"/>
    </location>
</feature>
<keyword evidence="4" id="KW-1185">Reference proteome</keyword>
<feature type="compositionally biased region" description="Polar residues" evidence="2">
    <location>
        <begin position="30"/>
        <end position="39"/>
    </location>
</feature>
<dbReference type="InterPro" id="IPR051171">
    <property type="entry name" value="CaCA"/>
</dbReference>
<evidence type="ECO:0000256" key="2">
    <source>
        <dbReference type="SAM" id="MobiDB-lite"/>
    </source>
</evidence>
<organism evidence="3 4">
    <name type="scientific">Etheostoma spectabile</name>
    <name type="common">orangethroat darter</name>
    <dbReference type="NCBI Taxonomy" id="54343"/>
    <lineage>
        <taxon>Eukaryota</taxon>
        <taxon>Metazoa</taxon>
        <taxon>Chordata</taxon>
        <taxon>Craniata</taxon>
        <taxon>Vertebrata</taxon>
        <taxon>Euteleostomi</taxon>
        <taxon>Actinopterygii</taxon>
        <taxon>Neopterygii</taxon>
        <taxon>Teleostei</taxon>
        <taxon>Neoteleostei</taxon>
        <taxon>Acanthomorphata</taxon>
        <taxon>Eupercaria</taxon>
        <taxon>Perciformes</taxon>
        <taxon>Percoidei</taxon>
        <taxon>Percidae</taxon>
        <taxon>Etheostomatinae</taxon>
        <taxon>Etheostoma</taxon>
    </lineage>
</organism>
<keyword evidence="1" id="KW-0406">Ion transport</keyword>
<comment type="caution">
    <text evidence="3">The sequence shown here is derived from an EMBL/GenBank/DDBJ whole genome shotgun (WGS) entry which is preliminary data.</text>
</comment>
<feature type="region of interest" description="Disordered" evidence="2">
    <location>
        <begin position="19"/>
        <end position="40"/>
    </location>
</feature>
<dbReference type="Proteomes" id="UP000327493">
    <property type="component" value="Chromosome 17"/>
</dbReference>
<name>A0A5J5CQ22_9PERO</name>
<evidence type="ECO:0008006" key="5">
    <source>
        <dbReference type="Google" id="ProtNLM"/>
    </source>
</evidence>
<evidence type="ECO:0000313" key="4">
    <source>
        <dbReference type="Proteomes" id="UP000327493"/>
    </source>
</evidence>
<dbReference type="GO" id="GO:0098703">
    <property type="term" value="P:calcium ion import across plasma membrane"/>
    <property type="evidence" value="ECO:0007669"/>
    <property type="project" value="TreeGrafter"/>
</dbReference>
<dbReference type="GO" id="GO:0005432">
    <property type="term" value="F:calcium:sodium antiporter activity"/>
    <property type="evidence" value="ECO:0007669"/>
    <property type="project" value="TreeGrafter"/>
</dbReference>
<dbReference type="EMBL" id="VOFY01000017">
    <property type="protein sequence ID" value="KAA8583554.1"/>
    <property type="molecule type" value="Genomic_DNA"/>
</dbReference>
<feature type="compositionally biased region" description="Low complexity" evidence="2">
    <location>
        <begin position="229"/>
        <end position="242"/>
    </location>
</feature>
<evidence type="ECO:0000256" key="1">
    <source>
        <dbReference type="ARBA" id="ARBA00023065"/>
    </source>
</evidence>
<keyword evidence="1" id="KW-0813">Transport</keyword>
<accession>A0A5J5CQ22</accession>
<dbReference type="InterPro" id="IPR038081">
    <property type="entry name" value="CalX-like_sf"/>
</dbReference>
<dbReference type="GO" id="GO:0030424">
    <property type="term" value="C:axon"/>
    <property type="evidence" value="ECO:0007669"/>
    <property type="project" value="TreeGrafter"/>
</dbReference>
<dbReference type="GO" id="GO:0098794">
    <property type="term" value="C:postsynapse"/>
    <property type="evidence" value="ECO:0007669"/>
    <property type="project" value="TreeGrafter"/>
</dbReference>
<reference evidence="3 4" key="1">
    <citation type="submission" date="2019-08" db="EMBL/GenBank/DDBJ databases">
        <title>A chromosome-level genome assembly, high-density linkage maps, and genome scans reveal the genomic architecture of hybrid incompatibilities underlying speciation via character displacement in darters (Percidae: Etheostominae).</title>
        <authorList>
            <person name="Moran R.L."/>
            <person name="Catchen J.M."/>
            <person name="Fuller R.C."/>
        </authorList>
    </citation>
    <scope>NUCLEOTIDE SEQUENCE [LARGE SCALE GENOMIC DNA]</scope>
    <source>
        <strain evidence="3">EspeVRDwgs_2016</strain>
        <tissue evidence="3">Muscle</tissue>
    </source>
</reference>
<feature type="region of interest" description="Disordered" evidence="2">
    <location>
        <begin position="104"/>
        <end position="124"/>
    </location>
</feature>
<dbReference type="PANTHER" id="PTHR11878:SF6">
    <property type="entry name" value="SODIUM_CALCIUM EXCHANGER 1"/>
    <property type="match status" value="1"/>
</dbReference>
<protein>
    <recommendedName>
        <fullName evidence="5">Sodium/calcium exchanger membrane region domain-containing protein</fullName>
    </recommendedName>
</protein>